<dbReference type="InterPro" id="IPR051451">
    <property type="entry name" value="PhoH2-like"/>
</dbReference>
<dbReference type="EMBL" id="JBEZFP010000025">
    <property type="protein sequence ID" value="MEU8134341.1"/>
    <property type="molecule type" value="Genomic_DNA"/>
</dbReference>
<dbReference type="RefSeq" id="WP_358352979.1">
    <property type="nucleotide sequence ID" value="NZ_JBEZFP010000025.1"/>
</dbReference>
<dbReference type="PROSITE" id="PS50819">
    <property type="entry name" value="INTEIN_ENDONUCLEASE"/>
    <property type="match status" value="1"/>
</dbReference>
<gene>
    <name evidence="9" type="ORF">AB0C36_12615</name>
</gene>
<dbReference type="InterPro" id="IPR004042">
    <property type="entry name" value="Intein_endonuc_central"/>
</dbReference>
<dbReference type="Gene3D" id="2.170.16.10">
    <property type="entry name" value="Hedgehog/Intein (Hint) domain"/>
    <property type="match status" value="1"/>
</dbReference>
<dbReference type="PANTHER" id="PTHR30473:SF1">
    <property type="entry name" value="PHOH-LIKE PROTEIN"/>
    <property type="match status" value="1"/>
</dbReference>
<dbReference type="InterPro" id="IPR004860">
    <property type="entry name" value="LAGLIDADG_dom"/>
</dbReference>
<evidence type="ECO:0000256" key="1">
    <source>
        <dbReference type="ARBA" id="ARBA00004496"/>
    </source>
</evidence>
<evidence type="ECO:0000256" key="4">
    <source>
        <dbReference type="ARBA" id="ARBA00022741"/>
    </source>
</evidence>
<dbReference type="InterPro" id="IPR003714">
    <property type="entry name" value="PhoH"/>
</dbReference>
<dbReference type="Proteomes" id="UP001551482">
    <property type="component" value="Unassembled WGS sequence"/>
</dbReference>
<sequence length="694" mass="75878">MVALLGSGDSLLRVIEDAFPDVDIHVRGNEVNTTGPVDDIELVKRLFDEMMLVLRTGQPLSAEAVERSIAMLRSGGDAGPAEVLTLNILSNRGRTIRPKTLNQKRYVDAIDRHTIVFGIGPAGTGKTYLAMAKAVQALQMKQVNRIILTRPAVEAGERLGFLPGTLYEKIDPYLRPLYDALHDMIDPDSIPRLMAAGTIEVAPLAYMRGRAQPVFTNVLTPDGWRPIGDLQVGDLVIGSNGEPTPVLGVYPQGEKDIYRLTAQDGSWTLCCGEHLWTVRTAADRRRGKPWRVLETKDMIGKLRAAHARRYELPMLTAPVQLPERAVPMDPYALGLLLGDGCLTGSTTPAFATADRELASALEAALPGVAVRHRSGVDYTLNRVKAPGDVVTLENPVTGVLRALDLLGARSHSKFVPDVYLGNSAEVRLAVLQGLLDSDGGPVTQRDRTCRVQYTTTSIMLRDDVVSLVRSLGGVAYTRRRHALGRKPGRANGRAVHHRFDAHIVDIRLPAGVEPFRLARKRDVYHAAGGGGRPMRFIDSIEPAGREEAVCIQVAAEDSLYVTEGHLLTHNTLNDAFIILDEAQNTSAEQMKMFLTRLGFGSKIVVTGDVTQVDLPNGTESGLRVVQRILDGVDDIAFCPLSSQDVVRHQLVGRIVDAYGRFDAERQRDEVPRSRGRRGQIHSTTSTSNAERDVN</sequence>
<comment type="subcellular location">
    <subcellularLocation>
        <location evidence="1">Cytoplasm</location>
    </subcellularLocation>
</comment>
<feature type="region of interest" description="Disordered" evidence="7">
    <location>
        <begin position="665"/>
        <end position="694"/>
    </location>
</feature>
<name>A0ABV3DF09_9ACTN</name>
<protein>
    <recommendedName>
        <fullName evidence="6">PhoH-like protein</fullName>
    </recommendedName>
</protein>
<proteinExistence type="inferred from homology"/>
<dbReference type="PANTHER" id="PTHR30473">
    <property type="entry name" value="PROTEIN PHOH"/>
    <property type="match status" value="1"/>
</dbReference>
<keyword evidence="3" id="KW-0963">Cytoplasm</keyword>
<dbReference type="InterPro" id="IPR027417">
    <property type="entry name" value="P-loop_NTPase"/>
</dbReference>
<dbReference type="SUPFAM" id="SSF52540">
    <property type="entry name" value="P-loop containing nucleoside triphosphate hydrolases"/>
    <property type="match status" value="2"/>
</dbReference>
<dbReference type="InterPro" id="IPR036844">
    <property type="entry name" value="Hint_dom_sf"/>
</dbReference>
<evidence type="ECO:0000256" key="7">
    <source>
        <dbReference type="SAM" id="MobiDB-lite"/>
    </source>
</evidence>
<dbReference type="Pfam" id="PF02562">
    <property type="entry name" value="PhoH"/>
    <property type="match status" value="2"/>
</dbReference>
<dbReference type="InterPro" id="IPR027434">
    <property type="entry name" value="Homing_endonucl"/>
</dbReference>
<evidence type="ECO:0000259" key="8">
    <source>
        <dbReference type="PROSITE" id="PS50819"/>
    </source>
</evidence>
<evidence type="ECO:0000313" key="10">
    <source>
        <dbReference type="Proteomes" id="UP001551482"/>
    </source>
</evidence>
<organism evidence="9 10">
    <name type="scientific">Streptodolium elevatio</name>
    <dbReference type="NCBI Taxonomy" id="3157996"/>
    <lineage>
        <taxon>Bacteria</taxon>
        <taxon>Bacillati</taxon>
        <taxon>Actinomycetota</taxon>
        <taxon>Actinomycetes</taxon>
        <taxon>Kitasatosporales</taxon>
        <taxon>Streptomycetaceae</taxon>
        <taxon>Streptodolium</taxon>
    </lineage>
</organism>
<feature type="domain" description="DOD-type homing endonuclease" evidence="8">
    <location>
        <begin position="332"/>
        <end position="473"/>
    </location>
</feature>
<evidence type="ECO:0000313" key="9">
    <source>
        <dbReference type="EMBL" id="MEU8134341.1"/>
    </source>
</evidence>
<dbReference type="Gene3D" id="3.10.28.10">
    <property type="entry name" value="Homing endonucleases"/>
    <property type="match status" value="1"/>
</dbReference>
<evidence type="ECO:0000256" key="2">
    <source>
        <dbReference type="ARBA" id="ARBA00010393"/>
    </source>
</evidence>
<dbReference type="SUPFAM" id="SSF55608">
    <property type="entry name" value="Homing endonucleases"/>
    <property type="match status" value="1"/>
</dbReference>
<evidence type="ECO:0000256" key="3">
    <source>
        <dbReference type="ARBA" id="ARBA00022490"/>
    </source>
</evidence>
<keyword evidence="5" id="KW-0067">ATP-binding</keyword>
<dbReference type="SUPFAM" id="SSF51294">
    <property type="entry name" value="Hedgehog/intein (Hint) domain"/>
    <property type="match status" value="1"/>
</dbReference>
<comment type="similarity">
    <text evidence="2">Belongs to the PhoH family.</text>
</comment>
<dbReference type="Pfam" id="PF14528">
    <property type="entry name" value="LAGLIDADG_3"/>
    <property type="match status" value="1"/>
</dbReference>
<evidence type="ECO:0000256" key="6">
    <source>
        <dbReference type="ARBA" id="ARBA00039970"/>
    </source>
</evidence>
<comment type="caution">
    <text evidence="9">The sequence shown here is derived from an EMBL/GenBank/DDBJ whole genome shotgun (WGS) entry which is preliminary data.</text>
</comment>
<accession>A0ABV3DF09</accession>
<keyword evidence="10" id="KW-1185">Reference proteome</keyword>
<keyword evidence="4" id="KW-0547">Nucleotide-binding</keyword>
<evidence type="ECO:0000256" key="5">
    <source>
        <dbReference type="ARBA" id="ARBA00022840"/>
    </source>
</evidence>
<dbReference type="Gene3D" id="3.40.50.300">
    <property type="entry name" value="P-loop containing nucleotide triphosphate hydrolases"/>
    <property type="match status" value="2"/>
</dbReference>
<reference evidence="9 10" key="1">
    <citation type="submission" date="2024-06" db="EMBL/GenBank/DDBJ databases">
        <title>The Natural Products Discovery Center: Release of the First 8490 Sequenced Strains for Exploring Actinobacteria Biosynthetic Diversity.</title>
        <authorList>
            <person name="Kalkreuter E."/>
            <person name="Kautsar S.A."/>
            <person name="Yang D."/>
            <person name="Bader C.D."/>
            <person name="Teijaro C.N."/>
            <person name="Fluegel L."/>
            <person name="Davis C.M."/>
            <person name="Simpson J.R."/>
            <person name="Lauterbach L."/>
            <person name="Steele A.D."/>
            <person name="Gui C."/>
            <person name="Meng S."/>
            <person name="Li G."/>
            <person name="Viehrig K."/>
            <person name="Ye F."/>
            <person name="Su P."/>
            <person name="Kiefer A.F."/>
            <person name="Nichols A."/>
            <person name="Cepeda A.J."/>
            <person name="Yan W."/>
            <person name="Fan B."/>
            <person name="Jiang Y."/>
            <person name="Adhikari A."/>
            <person name="Zheng C.-J."/>
            <person name="Schuster L."/>
            <person name="Cowan T.M."/>
            <person name="Smanski M.J."/>
            <person name="Chevrette M.G."/>
            <person name="De Carvalho L.P.S."/>
            <person name="Shen B."/>
        </authorList>
    </citation>
    <scope>NUCLEOTIDE SEQUENCE [LARGE SCALE GENOMIC DNA]</scope>
    <source>
        <strain evidence="9 10">NPDC048946</strain>
    </source>
</reference>